<keyword evidence="3" id="KW-1185">Reference proteome</keyword>
<comment type="caution">
    <text evidence="2">The sequence shown here is derived from an EMBL/GenBank/DDBJ whole genome shotgun (WGS) entry which is preliminary data.</text>
</comment>
<evidence type="ECO:0000313" key="3">
    <source>
        <dbReference type="Proteomes" id="UP001597448"/>
    </source>
</evidence>
<sequence>MGEQRKRYNEEFKKQTVKFLQEQTKSFGELAEELDIPKSTLHQWMGQYRELKNEPVASVDRVRELEAELKEARRQLQERQDQLADREEELAIIKKAVHIFSKPRNADSSS</sequence>
<dbReference type="InterPro" id="IPR002514">
    <property type="entry name" value="Transposase_8"/>
</dbReference>
<reference evidence="3" key="1">
    <citation type="journal article" date="2019" name="Int. J. Syst. Evol. Microbiol.">
        <title>The Global Catalogue of Microorganisms (GCM) 10K type strain sequencing project: providing services to taxonomists for standard genome sequencing and annotation.</title>
        <authorList>
            <consortium name="The Broad Institute Genomics Platform"/>
            <consortium name="The Broad Institute Genome Sequencing Center for Infectious Disease"/>
            <person name="Wu L."/>
            <person name="Ma J."/>
        </authorList>
    </citation>
    <scope>NUCLEOTIDE SEQUENCE [LARGE SCALE GENOMIC DNA]</scope>
    <source>
        <strain evidence="3">CCM 8725</strain>
    </source>
</reference>
<dbReference type="SUPFAM" id="SSF46689">
    <property type="entry name" value="Homeodomain-like"/>
    <property type="match status" value="1"/>
</dbReference>
<dbReference type="InterPro" id="IPR009057">
    <property type="entry name" value="Homeodomain-like_sf"/>
</dbReference>
<dbReference type="Gene3D" id="1.10.10.60">
    <property type="entry name" value="Homeodomain-like"/>
    <property type="match status" value="1"/>
</dbReference>
<protein>
    <submittedName>
        <fullName evidence="2">Transposase</fullName>
    </submittedName>
</protein>
<name>A0ABW5FI74_9BACL</name>
<dbReference type="EMBL" id="JBHUKY010000083">
    <property type="protein sequence ID" value="MFD2414179.1"/>
    <property type="molecule type" value="Genomic_DNA"/>
</dbReference>
<dbReference type="Pfam" id="PF01527">
    <property type="entry name" value="HTH_Tnp_1"/>
    <property type="match status" value="1"/>
</dbReference>
<feature type="coiled-coil region" evidence="1">
    <location>
        <begin position="59"/>
        <end position="96"/>
    </location>
</feature>
<dbReference type="RefSeq" id="WP_036732259.1">
    <property type="nucleotide sequence ID" value="NZ_JBHUKY010000083.1"/>
</dbReference>
<accession>A0ABW5FI74</accession>
<keyword evidence="1" id="KW-0175">Coiled coil</keyword>
<evidence type="ECO:0000313" key="2">
    <source>
        <dbReference type="EMBL" id="MFD2414179.1"/>
    </source>
</evidence>
<gene>
    <name evidence="2" type="ORF">ACFSX3_30435</name>
</gene>
<dbReference type="Proteomes" id="UP001597448">
    <property type="component" value="Unassembled WGS sequence"/>
</dbReference>
<organism evidence="2 3">
    <name type="scientific">Paenibacillus rhizoplanae</name>
    <dbReference type="NCBI Taxonomy" id="1917181"/>
    <lineage>
        <taxon>Bacteria</taxon>
        <taxon>Bacillati</taxon>
        <taxon>Bacillota</taxon>
        <taxon>Bacilli</taxon>
        <taxon>Bacillales</taxon>
        <taxon>Paenibacillaceae</taxon>
        <taxon>Paenibacillus</taxon>
    </lineage>
</organism>
<proteinExistence type="predicted"/>
<evidence type="ECO:0000256" key="1">
    <source>
        <dbReference type="SAM" id="Coils"/>
    </source>
</evidence>